<feature type="transmembrane region" description="Helical" evidence="8">
    <location>
        <begin position="498"/>
        <end position="522"/>
    </location>
</feature>
<feature type="transmembrane region" description="Helical" evidence="8">
    <location>
        <begin position="542"/>
        <end position="566"/>
    </location>
</feature>
<organism evidence="9 10">
    <name type="scientific">Pomacea canaliculata</name>
    <name type="common">Golden apple snail</name>
    <dbReference type="NCBI Taxonomy" id="400727"/>
    <lineage>
        <taxon>Eukaryota</taxon>
        <taxon>Metazoa</taxon>
        <taxon>Spiralia</taxon>
        <taxon>Lophotrochozoa</taxon>
        <taxon>Mollusca</taxon>
        <taxon>Gastropoda</taxon>
        <taxon>Caenogastropoda</taxon>
        <taxon>Architaenioglossa</taxon>
        <taxon>Ampullarioidea</taxon>
        <taxon>Ampullariidae</taxon>
        <taxon>Pomacea</taxon>
    </lineage>
</organism>
<feature type="binding site" evidence="6">
    <location>
        <position position="327"/>
    </location>
    <ligand>
        <name>Na(+)</name>
        <dbReference type="ChEBI" id="CHEBI:29101"/>
        <label>1</label>
    </ligand>
</feature>
<comment type="subcellular location">
    <subcellularLocation>
        <location evidence="1">Membrane</location>
        <topology evidence="1">Multi-pass membrane protein</topology>
    </subcellularLocation>
</comment>
<feature type="transmembrane region" description="Helical" evidence="8">
    <location>
        <begin position="377"/>
        <end position="394"/>
    </location>
</feature>
<dbReference type="GO" id="GO:0005886">
    <property type="term" value="C:plasma membrane"/>
    <property type="evidence" value="ECO:0007669"/>
    <property type="project" value="TreeGrafter"/>
</dbReference>
<dbReference type="InterPro" id="IPR000175">
    <property type="entry name" value="Na/ntran_symport"/>
</dbReference>
<feature type="binding site" evidence="6">
    <location>
        <position position="395"/>
    </location>
    <ligand>
        <name>Na(+)</name>
        <dbReference type="ChEBI" id="CHEBI:29101"/>
        <label>1</label>
    </ligand>
</feature>
<dbReference type="EMBL" id="PZQS01000003">
    <property type="protein sequence ID" value="PVD34254.1"/>
    <property type="molecule type" value="Genomic_DNA"/>
</dbReference>
<keyword evidence="4 8" id="KW-1133">Transmembrane helix</keyword>
<dbReference type="PROSITE" id="PS00754">
    <property type="entry name" value="NA_NEUROTRAN_SYMP_2"/>
    <property type="match status" value="1"/>
</dbReference>
<keyword evidence="6" id="KW-0915">Sodium</keyword>
<sequence>MSPKKFSPSVDLELAVKPNNSEEPEVRVTKREQWSRAFDFLLACIGFSVGLGNVWRFPYLCYKNGGGAFLIPYVLCVVFGSLPLFYLEVAVGQFMNRGGLQCWNLVPILQGIGLASCIIVFFLNCYYNVILSWAFYYFFASFTSELPWVKCGNYWNSPDLCALPEDYESKVNESGDPNITSRLIDPVTEYWENKVLSISGGIDQVGTVKWDLALCLLLAWIVVYACICKGIRSSGKVMYVTATSPYVFMLILLVRNSMLDGASDGVKFYLTPNITKLGEMQASVWVDAGTQVFFSSSIALGTLAALGSYNKFNHNSYRDSVAFTCVNSGTSFLAGFIVFTILGYMAKLQNRPVSEVAESGPGLAFIAYPKAVAQMPIAPLWSVFFFLMMILLGLDSQFVGVEGVITTVVDQYPNLLRKGHRKEIFTAFACIVMFLIGLSMVTKGGMYVFQLFDYYSGSRIILLVAFFELVGVSYIYGIRRFYDNVRMMLGDVWIAKTLPYMVVCWTVLSPVFCLAVFVMSAINYSELDYKRPRSTYTYPGWAVGIGWTLAASSAVWIPLVGFYKWIKHGMSMEALRLLCKPYGLKEHQLREKDLGEITLAKLERKRNGADTGSNVAHSTQNGQVNLAFDASSPCPAENQRL</sequence>
<keyword evidence="6" id="KW-0479">Metal-binding</keyword>
<feature type="binding site" evidence="6">
    <location>
        <position position="53"/>
    </location>
    <ligand>
        <name>Na(+)</name>
        <dbReference type="ChEBI" id="CHEBI:29101"/>
        <label>1</label>
    </ligand>
</feature>
<evidence type="ECO:0000256" key="8">
    <source>
        <dbReference type="SAM" id="Phobius"/>
    </source>
</evidence>
<dbReference type="OrthoDB" id="6581954at2759"/>
<keyword evidence="7" id="KW-0769">Symport</keyword>
<feature type="transmembrane region" description="Helical" evidence="8">
    <location>
        <begin position="210"/>
        <end position="227"/>
    </location>
</feature>
<keyword evidence="3 7" id="KW-0812">Transmembrane</keyword>
<evidence type="ECO:0000313" key="9">
    <source>
        <dbReference type="EMBL" id="PVD34254.1"/>
    </source>
</evidence>
<feature type="transmembrane region" description="Helical" evidence="8">
    <location>
        <begin position="108"/>
        <end position="139"/>
    </location>
</feature>
<feature type="binding site" evidence="6">
    <location>
        <position position="295"/>
    </location>
    <ligand>
        <name>Na(+)</name>
        <dbReference type="ChEBI" id="CHEBI:29101"/>
        <label>1</label>
    </ligand>
</feature>
<dbReference type="GO" id="GO:0005332">
    <property type="term" value="F:gamma-aminobutyric acid:sodium:chloride symporter activity"/>
    <property type="evidence" value="ECO:0007669"/>
    <property type="project" value="TreeGrafter"/>
</dbReference>
<reference evidence="9 10" key="1">
    <citation type="submission" date="2018-04" db="EMBL/GenBank/DDBJ databases">
        <title>The genome of golden apple snail Pomacea canaliculata provides insight into stress tolerance and invasive adaptation.</title>
        <authorList>
            <person name="Liu C."/>
            <person name="Liu B."/>
            <person name="Ren Y."/>
            <person name="Zhang Y."/>
            <person name="Wang H."/>
            <person name="Li S."/>
            <person name="Jiang F."/>
            <person name="Yin L."/>
            <person name="Zhang G."/>
            <person name="Qian W."/>
            <person name="Fan W."/>
        </authorList>
    </citation>
    <scope>NUCLEOTIDE SEQUENCE [LARGE SCALE GENOMIC DNA]</scope>
    <source>
        <strain evidence="9">SZHN2017</strain>
        <tissue evidence="9">Muscle</tissue>
    </source>
</reference>
<keyword evidence="10" id="KW-1185">Reference proteome</keyword>
<dbReference type="PROSITE" id="PS50267">
    <property type="entry name" value="NA_NEUROTRAN_SYMP_3"/>
    <property type="match status" value="1"/>
</dbReference>
<evidence type="ECO:0000256" key="5">
    <source>
        <dbReference type="ARBA" id="ARBA00023136"/>
    </source>
</evidence>
<feature type="binding site" evidence="6">
    <location>
        <position position="46"/>
    </location>
    <ligand>
        <name>Na(+)</name>
        <dbReference type="ChEBI" id="CHEBI:29101"/>
        <label>1</label>
    </ligand>
</feature>
<comment type="similarity">
    <text evidence="7">Belongs to the sodium:neurotransmitter symporter (SNF) (TC 2.A.22) family.</text>
</comment>
<dbReference type="PROSITE" id="PS00610">
    <property type="entry name" value="NA_NEUROTRAN_SYMP_1"/>
    <property type="match status" value="1"/>
</dbReference>
<dbReference type="Proteomes" id="UP000245119">
    <property type="component" value="Linkage Group LG3"/>
</dbReference>
<dbReference type="PANTHER" id="PTHR11616:SF325">
    <property type="entry name" value="TRANSPORTER"/>
    <property type="match status" value="1"/>
</dbReference>
<feature type="transmembrane region" description="Helical" evidence="8">
    <location>
        <begin position="67"/>
        <end position="87"/>
    </location>
</feature>
<feature type="binding site" evidence="6">
    <location>
        <position position="392"/>
    </location>
    <ligand>
        <name>Na(+)</name>
        <dbReference type="ChEBI" id="CHEBI:29101"/>
        <label>1</label>
    </ligand>
</feature>
<keyword evidence="5 8" id="KW-0472">Membrane</keyword>
<feature type="transmembrane region" description="Helical" evidence="8">
    <location>
        <begin position="37"/>
        <end position="55"/>
    </location>
</feature>
<feature type="binding site" evidence="6">
    <location>
        <position position="396"/>
    </location>
    <ligand>
        <name>Na(+)</name>
        <dbReference type="ChEBI" id="CHEBI:29101"/>
        <label>1</label>
    </ligand>
</feature>
<evidence type="ECO:0000256" key="4">
    <source>
        <dbReference type="ARBA" id="ARBA00022989"/>
    </source>
</evidence>
<dbReference type="Pfam" id="PF00209">
    <property type="entry name" value="SNF"/>
    <property type="match status" value="1"/>
</dbReference>
<dbReference type="PANTHER" id="PTHR11616">
    <property type="entry name" value="SODIUM/CHLORIDE DEPENDENT TRANSPORTER"/>
    <property type="match status" value="1"/>
</dbReference>
<evidence type="ECO:0000256" key="3">
    <source>
        <dbReference type="ARBA" id="ARBA00022692"/>
    </source>
</evidence>
<evidence type="ECO:0000256" key="2">
    <source>
        <dbReference type="ARBA" id="ARBA00022448"/>
    </source>
</evidence>
<gene>
    <name evidence="9" type="ORF">C0Q70_05522</name>
</gene>
<protein>
    <recommendedName>
        <fullName evidence="7">Transporter</fullName>
    </recommendedName>
</protein>
<feature type="transmembrane region" description="Helical" evidence="8">
    <location>
        <begin position="239"/>
        <end position="258"/>
    </location>
</feature>
<accession>A0A2T7PLH8</accession>
<comment type="caution">
    <text evidence="9">The sequence shown here is derived from an EMBL/GenBank/DDBJ whole genome shotgun (WGS) entry which is preliminary data.</text>
</comment>
<dbReference type="PRINTS" id="PR00176">
    <property type="entry name" value="NANEUSMPORT"/>
</dbReference>
<dbReference type="SUPFAM" id="SSF161070">
    <property type="entry name" value="SNF-like"/>
    <property type="match status" value="1"/>
</dbReference>
<evidence type="ECO:0000256" key="6">
    <source>
        <dbReference type="PIRSR" id="PIRSR600175-1"/>
    </source>
</evidence>
<proteinExistence type="inferred from homology"/>
<evidence type="ECO:0000256" key="7">
    <source>
        <dbReference type="RuleBase" id="RU003732"/>
    </source>
</evidence>
<feature type="transmembrane region" description="Helical" evidence="8">
    <location>
        <begin position="288"/>
        <end position="309"/>
    </location>
</feature>
<feature type="binding site" evidence="6">
    <location>
        <position position="49"/>
    </location>
    <ligand>
        <name>Na(+)</name>
        <dbReference type="ChEBI" id="CHEBI:29101"/>
        <label>2</label>
    </ligand>
</feature>
<dbReference type="AlphaFoldDB" id="A0A2T7PLH8"/>
<evidence type="ECO:0000313" key="10">
    <source>
        <dbReference type="Proteomes" id="UP000245119"/>
    </source>
</evidence>
<name>A0A2T7PLH8_POMCA</name>
<dbReference type="CDD" id="cd11496">
    <property type="entry name" value="SLC6sbd-TauT-like"/>
    <property type="match status" value="1"/>
</dbReference>
<feature type="transmembrane region" description="Helical" evidence="8">
    <location>
        <begin position="424"/>
        <end position="442"/>
    </location>
</feature>
<evidence type="ECO:0000256" key="1">
    <source>
        <dbReference type="ARBA" id="ARBA00004141"/>
    </source>
</evidence>
<feature type="transmembrane region" description="Helical" evidence="8">
    <location>
        <begin position="454"/>
        <end position="477"/>
    </location>
</feature>
<dbReference type="GO" id="GO:0046872">
    <property type="term" value="F:metal ion binding"/>
    <property type="evidence" value="ECO:0007669"/>
    <property type="project" value="UniProtKB-KW"/>
</dbReference>
<feature type="transmembrane region" description="Helical" evidence="8">
    <location>
        <begin position="321"/>
        <end position="346"/>
    </location>
</feature>
<keyword evidence="2 7" id="KW-0813">Transport</keyword>
<dbReference type="InterPro" id="IPR037272">
    <property type="entry name" value="SNS_sf"/>
</dbReference>